<feature type="region of interest" description="Disordered" evidence="4">
    <location>
        <begin position="89"/>
        <end position="124"/>
    </location>
</feature>
<dbReference type="CDD" id="cd00090">
    <property type="entry name" value="HTH_ARSR"/>
    <property type="match status" value="1"/>
</dbReference>
<protein>
    <submittedName>
        <fullName evidence="6">DNA-binding transcriptional ArsR family regulator</fullName>
    </submittedName>
</protein>
<keyword evidence="7" id="KW-1185">Reference proteome</keyword>
<dbReference type="InterPro" id="IPR036390">
    <property type="entry name" value="WH_DNA-bd_sf"/>
</dbReference>
<dbReference type="Pfam" id="PF01022">
    <property type="entry name" value="HTH_5"/>
    <property type="match status" value="1"/>
</dbReference>
<evidence type="ECO:0000256" key="4">
    <source>
        <dbReference type="SAM" id="MobiDB-lite"/>
    </source>
</evidence>
<evidence type="ECO:0000256" key="1">
    <source>
        <dbReference type="ARBA" id="ARBA00023015"/>
    </source>
</evidence>
<evidence type="ECO:0000313" key="6">
    <source>
        <dbReference type="EMBL" id="MBB5741690.1"/>
    </source>
</evidence>
<keyword evidence="2 6" id="KW-0238">DNA-binding</keyword>
<evidence type="ECO:0000256" key="3">
    <source>
        <dbReference type="ARBA" id="ARBA00023163"/>
    </source>
</evidence>
<dbReference type="Proteomes" id="UP000517712">
    <property type="component" value="Unassembled WGS sequence"/>
</dbReference>
<feature type="domain" description="HTH arsR-type" evidence="5">
    <location>
        <begin position="1"/>
        <end position="86"/>
    </location>
</feature>
<dbReference type="PANTHER" id="PTHR33154">
    <property type="entry name" value="TRANSCRIPTIONAL REGULATOR, ARSR FAMILY"/>
    <property type="match status" value="1"/>
</dbReference>
<dbReference type="NCBIfam" id="NF033788">
    <property type="entry name" value="HTH_metalloreg"/>
    <property type="match status" value="1"/>
</dbReference>
<dbReference type="InterPro" id="IPR001845">
    <property type="entry name" value="HTH_ArsR_DNA-bd_dom"/>
</dbReference>
<keyword evidence="1" id="KW-0805">Transcription regulation</keyword>
<dbReference type="PANTHER" id="PTHR33154:SF33">
    <property type="entry name" value="TRANSCRIPTIONAL REPRESSOR SDPR"/>
    <property type="match status" value="1"/>
</dbReference>
<evidence type="ECO:0000256" key="2">
    <source>
        <dbReference type="ARBA" id="ARBA00023125"/>
    </source>
</evidence>
<dbReference type="EMBL" id="JACHMU010000001">
    <property type="protein sequence ID" value="MBB5741690.1"/>
    <property type="molecule type" value="Genomic_DNA"/>
</dbReference>
<dbReference type="Gene3D" id="1.10.10.10">
    <property type="entry name" value="Winged helix-like DNA-binding domain superfamily/Winged helix DNA-binding domain"/>
    <property type="match status" value="1"/>
</dbReference>
<dbReference type="SMART" id="SM00418">
    <property type="entry name" value="HTH_ARSR"/>
    <property type="match status" value="1"/>
</dbReference>
<reference evidence="6 7" key="1">
    <citation type="submission" date="2020-08" db="EMBL/GenBank/DDBJ databases">
        <title>Sequencing the genomes of 1000 actinobacteria strains.</title>
        <authorList>
            <person name="Klenk H.-P."/>
        </authorList>
    </citation>
    <scope>NUCLEOTIDE SEQUENCE [LARGE SCALE GENOMIC DNA]</scope>
    <source>
        <strain evidence="6 7">DSM 24823</strain>
    </source>
</reference>
<proteinExistence type="predicted"/>
<keyword evidence="3" id="KW-0804">Transcription</keyword>
<gene>
    <name evidence="6" type="ORF">HD600_000187</name>
</gene>
<evidence type="ECO:0000313" key="7">
    <source>
        <dbReference type="Proteomes" id="UP000517712"/>
    </source>
</evidence>
<dbReference type="AlphaFoldDB" id="A0A7W9C9U4"/>
<dbReference type="InterPro" id="IPR051081">
    <property type="entry name" value="HTH_MetalResp_TranReg"/>
</dbReference>
<dbReference type="RefSeq" id="WP_184280931.1">
    <property type="nucleotide sequence ID" value="NZ_BAAAPG010000001.1"/>
</dbReference>
<comment type="caution">
    <text evidence="6">The sequence shown here is derived from an EMBL/GenBank/DDBJ whole genome shotgun (WGS) entry which is preliminary data.</text>
</comment>
<dbReference type="GO" id="GO:0003677">
    <property type="term" value="F:DNA binding"/>
    <property type="evidence" value="ECO:0007669"/>
    <property type="project" value="UniProtKB-KW"/>
</dbReference>
<dbReference type="PRINTS" id="PR00778">
    <property type="entry name" value="HTHARSR"/>
</dbReference>
<name>A0A7W9C9U4_9MICO</name>
<dbReference type="InterPro" id="IPR036388">
    <property type="entry name" value="WH-like_DNA-bd_sf"/>
</dbReference>
<organism evidence="6 7">
    <name type="scientific">Microbacterium ginsengiterrae</name>
    <dbReference type="NCBI Taxonomy" id="546115"/>
    <lineage>
        <taxon>Bacteria</taxon>
        <taxon>Bacillati</taxon>
        <taxon>Actinomycetota</taxon>
        <taxon>Actinomycetes</taxon>
        <taxon>Micrococcales</taxon>
        <taxon>Microbacteriaceae</taxon>
        <taxon>Microbacterium</taxon>
    </lineage>
</organism>
<dbReference type="PROSITE" id="PS50987">
    <property type="entry name" value="HTH_ARSR_2"/>
    <property type="match status" value="1"/>
</dbReference>
<sequence>MDVFGAIADPIRRELLRRLSNGPARVVDLAAEHDVSRPAISKHLRILDEAGLVHAEVRGRERHYVIDVEPLDAVHHLLHALAARRPPISAQHLDALDTEAHRAARDRRRGTPTPKSPDLEEDSA</sequence>
<feature type="compositionally biased region" description="Basic and acidic residues" evidence="4">
    <location>
        <begin position="94"/>
        <end position="103"/>
    </location>
</feature>
<dbReference type="SUPFAM" id="SSF46785">
    <property type="entry name" value="Winged helix' DNA-binding domain"/>
    <property type="match status" value="1"/>
</dbReference>
<dbReference type="InterPro" id="IPR011991">
    <property type="entry name" value="ArsR-like_HTH"/>
</dbReference>
<evidence type="ECO:0000259" key="5">
    <source>
        <dbReference type="PROSITE" id="PS50987"/>
    </source>
</evidence>
<dbReference type="GO" id="GO:0003700">
    <property type="term" value="F:DNA-binding transcription factor activity"/>
    <property type="evidence" value="ECO:0007669"/>
    <property type="project" value="InterPro"/>
</dbReference>
<accession>A0A7W9C9U4</accession>